<feature type="compositionally biased region" description="Basic and acidic residues" evidence="14">
    <location>
        <begin position="1114"/>
        <end position="1127"/>
    </location>
</feature>
<keyword evidence="5 13" id="KW-0863">Zinc-finger</keyword>
<dbReference type="Gene3D" id="6.10.140.2220">
    <property type="match status" value="1"/>
</dbReference>
<feature type="region of interest" description="Disordered" evidence="14">
    <location>
        <begin position="425"/>
        <end position="530"/>
    </location>
</feature>
<dbReference type="InterPro" id="IPR002893">
    <property type="entry name" value="Znf_MYND"/>
</dbReference>
<dbReference type="EMBL" id="CADEBC010000524">
    <property type="protein sequence ID" value="CAB3245241.1"/>
    <property type="molecule type" value="Genomic_DNA"/>
</dbReference>
<dbReference type="InterPro" id="IPR011011">
    <property type="entry name" value="Znf_FYVE_PHD"/>
</dbReference>
<evidence type="ECO:0000256" key="13">
    <source>
        <dbReference type="PROSITE-ProRule" id="PRU00134"/>
    </source>
</evidence>
<dbReference type="InterPro" id="IPR044075">
    <property type="entry name" value="PRKCBP1_PHD"/>
</dbReference>
<dbReference type="Gene3D" id="3.30.40.10">
    <property type="entry name" value="Zinc/RING finger domain, C3HC4 (zinc finger)"/>
    <property type="match status" value="1"/>
</dbReference>
<feature type="compositionally biased region" description="Polar residues" evidence="14">
    <location>
        <begin position="1591"/>
        <end position="1615"/>
    </location>
</feature>
<feature type="compositionally biased region" description="Basic and acidic residues" evidence="14">
    <location>
        <begin position="514"/>
        <end position="529"/>
    </location>
</feature>
<feature type="domain" description="PHD-type" evidence="16">
    <location>
        <begin position="559"/>
        <end position="611"/>
    </location>
</feature>
<dbReference type="CDD" id="cd15538">
    <property type="entry name" value="PHD_PRKCBP1"/>
    <property type="match status" value="1"/>
</dbReference>
<evidence type="ECO:0000256" key="11">
    <source>
        <dbReference type="ARBA" id="ARBA00023242"/>
    </source>
</evidence>
<dbReference type="SUPFAM" id="SSF57903">
    <property type="entry name" value="FYVE/PHD zinc finger"/>
    <property type="match status" value="1"/>
</dbReference>
<keyword evidence="20" id="KW-1185">Reference proteome</keyword>
<feature type="region of interest" description="Disordered" evidence="14">
    <location>
        <begin position="173"/>
        <end position="201"/>
    </location>
</feature>
<comment type="subcellular location">
    <subcellularLocation>
        <location evidence="2">Chromosome</location>
    </subcellularLocation>
    <subcellularLocation>
        <location evidence="1">Nucleus</location>
    </subcellularLocation>
</comment>
<evidence type="ECO:0000313" key="19">
    <source>
        <dbReference type="EMBL" id="CAB3245241.1"/>
    </source>
</evidence>
<dbReference type="SMART" id="SM00249">
    <property type="entry name" value="PHD"/>
    <property type="match status" value="1"/>
</dbReference>
<dbReference type="SMART" id="SM00297">
    <property type="entry name" value="BROMO"/>
    <property type="match status" value="1"/>
</dbReference>
<gene>
    <name evidence="19" type="ORF">APLA_LOCUS10339</name>
</gene>
<evidence type="ECO:0000256" key="8">
    <source>
        <dbReference type="ARBA" id="ARBA00023015"/>
    </source>
</evidence>
<evidence type="ECO:0000256" key="14">
    <source>
        <dbReference type="SAM" id="MobiDB-lite"/>
    </source>
</evidence>
<evidence type="ECO:0000259" key="18">
    <source>
        <dbReference type="PROSITE" id="PS50865"/>
    </source>
</evidence>
<dbReference type="FunFam" id="6.10.140.2220:FF:000002">
    <property type="entry name" value="Protein kinase C-binding protein 1 isoform C"/>
    <property type="match status" value="1"/>
</dbReference>
<feature type="compositionally biased region" description="Polar residues" evidence="14">
    <location>
        <begin position="57"/>
        <end position="70"/>
    </location>
</feature>
<dbReference type="GO" id="GO:0008270">
    <property type="term" value="F:zinc ion binding"/>
    <property type="evidence" value="ECO:0007669"/>
    <property type="project" value="UniProtKB-KW"/>
</dbReference>
<feature type="compositionally biased region" description="Basic and acidic residues" evidence="14">
    <location>
        <begin position="1134"/>
        <end position="1152"/>
    </location>
</feature>
<keyword evidence="6" id="KW-0862">Zinc</keyword>
<dbReference type="InterPro" id="IPR056987">
    <property type="entry name" value="ZMYND8_CC"/>
</dbReference>
<keyword evidence="7" id="KW-0156">Chromatin regulator</keyword>
<evidence type="ECO:0000259" key="15">
    <source>
        <dbReference type="PROSITE" id="PS50014"/>
    </source>
</evidence>
<feature type="domain" description="Bromo" evidence="15">
    <location>
        <begin position="644"/>
        <end position="714"/>
    </location>
</feature>
<dbReference type="GO" id="GO:0140006">
    <property type="term" value="F:histone H3 reader activity"/>
    <property type="evidence" value="ECO:0007669"/>
    <property type="project" value="UniProtKB-ARBA"/>
</dbReference>
<dbReference type="InterPro" id="IPR013083">
    <property type="entry name" value="Znf_RING/FYVE/PHD"/>
</dbReference>
<evidence type="ECO:0000256" key="7">
    <source>
        <dbReference type="ARBA" id="ARBA00022853"/>
    </source>
</evidence>
<keyword evidence="11" id="KW-0539">Nucleus</keyword>
<feature type="region of interest" description="Disordered" evidence="14">
    <location>
        <begin position="48"/>
        <end position="70"/>
    </location>
</feature>
<dbReference type="InterPro" id="IPR019787">
    <property type="entry name" value="Znf_PHD-finger"/>
</dbReference>
<dbReference type="SUPFAM" id="SSF63748">
    <property type="entry name" value="Tudor/PWWP/MBT"/>
    <property type="match status" value="1"/>
</dbReference>
<feature type="domain" description="PWWP" evidence="17">
    <location>
        <begin position="760"/>
        <end position="811"/>
    </location>
</feature>
<dbReference type="Gene3D" id="1.20.920.10">
    <property type="entry name" value="Bromodomain-like"/>
    <property type="match status" value="1"/>
</dbReference>
<dbReference type="SUPFAM" id="SSF47370">
    <property type="entry name" value="Bromodomain"/>
    <property type="match status" value="1"/>
</dbReference>
<organism evidence="19 20">
    <name type="scientific">Arctia plantaginis</name>
    <name type="common">Wood tiger moth</name>
    <name type="synonym">Phalaena plantaginis</name>
    <dbReference type="NCBI Taxonomy" id="874455"/>
    <lineage>
        <taxon>Eukaryota</taxon>
        <taxon>Metazoa</taxon>
        <taxon>Ecdysozoa</taxon>
        <taxon>Arthropoda</taxon>
        <taxon>Hexapoda</taxon>
        <taxon>Insecta</taxon>
        <taxon>Pterygota</taxon>
        <taxon>Neoptera</taxon>
        <taxon>Endopterygota</taxon>
        <taxon>Lepidoptera</taxon>
        <taxon>Glossata</taxon>
        <taxon>Ditrysia</taxon>
        <taxon>Noctuoidea</taxon>
        <taxon>Erebidae</taxon>
        <taxon>Arctiinae</taxon>
        <taxon>Arctia</taxon>
    </lineage>
</organism>
<feature type="compositionally biased region" description="Polar residues" evidence="14">
    <location>
        <begin position="433"/>
        <end position="445"/>
    </location>
</feature>
<name>A0A8S1AEW7_ARCPL</name>
<keyword evidence="10" id="KW-0804">Transcription</keyword>
<evidence type="ECO:0000256" key="2">
    <source>
        <dbReference type="ARBA" id="ARBA00004286"/>
    </source>
</evidence>
<dbReference type="PROSITE" id="PS50812">
    <property type="entry name" value="PWWP"/>
    <property type="match status" value="1"/>
</dbReference>
<dbReference type="InterPro" id="IPR019786">
    <property type="entry name" value="Zinc_finger_PHD-type_CS"/>
</dbReference>
<feature type="compositionally biased region" description="Polar residues" evidence="14">
    <location>
        <begin position="379"/>
        <end position="390"/>
    </location>
</feature>
<dbReference type="GO" id="GO:0005737">
    <property type="term" value="C:cytoplasm"/>
    <property type="evidence" value="ECO:0007669"/>
    <property type="project" value="TreeGrafter"/>
</dbReference>
<feature type="region of interest" description="Disordered" evidence="14">
    <location>
        <begin position="1716"/>
        <end position="1744"/>
    </location>
</feature>
<dbReference type="PROSITE" id="PS50016">
    <property type="entry name" value="ZF_PHD_2"/>
    <property type="match status" value="1"/>
</dbReference>
<feature type="compositionally biased region" description="Basic and acidic residues" evidence="14">
    <location>
        <begin position="873"/>
        <end position="893"/>
    </location>
</feature>
<feature type="compositionally biased region" description="Basic and acidic residues" evidence="14">
    <location>
        <begin position="1716"/>
        <end position="1731"/>
    </location>
</feature>
<feature type="region of interest" description="Disordered" evidence="14">
    <location>
        <begin position="1425"/>
        <end position="1453"/>
    </location>
</feature>
<proteinExistence type="predicted"/>
<evidence type="ECO:0000259" key="17">
    <source>
        <dbReference type="PROSITE" id="PS50812"/>
    </source>
</evidence>
<feature type="region of interest" description="Disordered" evidence="14">
    <location>
        <begin position="1587"/>
        <end position="1634"/>
    </location>
</feature>
<evidence type="ECO:0000313" key="20">
    <source>
        <dbReference type="Proteomes" id="UP000494106"/>
    </source>
</evidence>
<dbReference type="CDD" id="cd20160">
    <property type="entry name" value="PWWP_PRKCBP1"/>
    <property type="match status" value="1"/>
</dbReference>
<feature type="compositionally biased region" description="Polar residues" evidence="14">
    <location>
        <begin position="173"/>
        <end position="186"/>
    </location>
</feature>
<evidence type="ECO:0000256" key="10">
    <source>
        <dbReference type="ARBA" id="ARBA00023163"/>
    </source>
</evidence>
<dbReference type="PANTHER" id="PTHR46453:SF5">
    <property type="entry name" value="PROTEIN KINASE C-BINDING PROTEIN 1 ISOFORM X1"/>
    <property type="match status" value="1"/>
</dbReference>
<evidence type="ECO:0000256" key="12">
    <source>
        <dbReference type="PROSITE-ProRule" id="PRU00035"/>
    </source>
</evidence>
<dbReference type="OrthoDB" id="298344at2759"/>
<dbReference type="PROSITE" id="PS01359">
    <property type="entry name" value="ZF_PHD_1"/>
    <property type="match status" value="1"/>
</dbReference>
<keyword evidence="8" id="KW-0805">Transcription regulation</keyword>
<dbReference type="InterPro" id="IPR001965">
    <property type="entry name" value="Znf_PHD"/>
</dbReference>
<dbReference type="Pfam" id="PF23460">
    <property type="entry name" value="ZMYND8_CC"/>
    <property type="match status" value="1"/>
</dbReference>
<dbReference type="Pfam" id="PF00439">
    <property type="entry name" value="Bromodomain"/>
    <property type="match status" value="1"/>
</dbReference>
<evidence type="ECO:0000256" key="6">
    <source>
        <dbReference type="ARBA" id="ARBA00022833"/>
    </source>
</evidence>
<comment type="caution">
    <text evidence="19">The sequence shown here is derived from an EMBL/GenBank/DDBJ whole genome shotgun (WGS) entry which is preliminary data.</text>
</comment>
<feature type="compositionally biased region" description="Polar residues" evidence="14">
    <location>
        <begin position="952"/>
        <end position="978"/>
    </location>
</feature>
<evidence type="ECO:0000256" key="5">
    <source>
        <dbReference type="ARBA" id="ARBA00022771"/>
    </source>
</evidence>
<keyword evidence="4" id="KW-0479">Metal-binding</keyword>
<dbReference type="SUPFAM" id="SSF144232">
    <property type="entry name" value="HIT/MYND zinc finger-like"/>
    <property type="match status" value="1"/>
</dbReference>
<protein>
    <recommendedName>
        <fullName evidence="21">Protein kinase C-binding protein 1</fullName>
    </recommendedName>
</protein>
<dbReference type="PANTHER" id="PTHR46453">
    <property type="entry name" value="PROTEIN KINASE C-BINDING PROTEIN 1"/>
    <property type="match status" value="1"/>
</dbReference>
<dbReference type="InterPro" id="IPR036427">
    <property type="entry name" value="Bromodomain-like_sf"/>
</dbReference>
<keyword evidence="3" id="KW-0158">Chromosome</keyword>
<keyword evidence="9 12" id="KW-0103">Bromodomain</keyword>
<dbReference type="Pfam" id="PF00855">
    <property type="entry name" value="PWWP"/>
    <property type="match status" value="1"/>
</dbReference>
<dbReference type="GO" id="GO:0005634">
    <property type="term" value="C:nucleus"/>
    <property type="evidence" value="ECO:0007669"/>
    <property type="project" value="UniProtKB-SubCell"/>
</dbReference>
<dbReference type="PROSITE" id="PS01360">
    <property type="entry name" value="ZF_MYND_1"/>
    <property type="match status" value="1"/>
</dbReference>
<dbReference type="Gene3D" id="2.30.30.140">
    <property type="match status" value="1"/>
</dbReference>
<dbReference type="InterPro" id="IPR001487">
    <property type="entry name" value="Bromodomain"/>
</dbReference>
<evidence type="ECO:0000256" key="9">
    <source>
        <dbReference type="ARBA" id="ARBA00023117"/>
    </source>
</evidence>
<reference evidence="19 20" key="1">
    <citation type="submission" date="2020-04" db="EMBL/GenBank/DDBJ databases">
        <authorList>
            <person name="Wallbank WR R."/>
            <person name="Pardo Diaz C."/>
            <person name="Kozak K."/>
            <person name="Martin S."/>
            <person name="Jiggins C."/>
            <person name="Moest M."/>
            <person name="Warren A I."/>
            <person name="Byers J.R.P. K."/>
            <person name="Montejo-Kovacevich G."/>
            <person name="Yen C E."/>
        </authorList>
    </citation>
    <scope>NUCLEOTIDE SEQUENCE [LARGE SCALE GENOMIC DNA]</scope>
</reference>
<evidence type="ECO:0000259" key="16">
    <source>
        <dbReference type="PROSITE" id="PS50016"/>
    </source>
</evidence>
<evidence type="ECO:0008006" key="21">
    <source>
        <dbReference type="Google" id="ProtNLM"/>
    </source>
</evidence>
<dbReference type="GO" id="GO:0005694">
    <property type="term" value="C:chromosome"/>
    <property type="evidence" value="ECO:0007669"/>
    <property type="project" value="UniProtKB-SubCell"/>
</dbReference>
<dbReference type="SMART" id="SM00293">
    <property type="entry name" value="PWWP"/>
    <property type="match status" value="1"/>
</dbReference>
<feature type="compositionally biased region" description="Acidic residues" evidence="14">
    <location>
        <begin position="907"/>
        <end position="916"/>
    </location>
</feature>
<dbReference type="PROSITE" id="PS50014">
    <property type="entry name" value="BROMODOMAIN_2"/>
    <property type="match status" value="1"/>
</dbReference>
<dbReference type="Proteomes" id="UP000494106">
    <property type="component" value="Unassembled WGS sequence"/>
</dbReference>
<evidence type="ECO:0000256" key="4">
    <source>
        <dbReference type="ARBA" id="ARBA00022723"/>
    </source>
</evidence>
<feature type="domain" description="MYND-type" evidence="18">
    <location>
        <begin position="1791"/>
        <end position="1825"/>
    </location>
</feature>
<feature type="region of interest" description="Disordered" evidence="14">
    <location>
        <begin position="373"/>
        <end position="398"/>
    </location>
</feature>
<dbReference type="Pfam" id="PF24324">
    <property type="entry name" value="MYND_ZMYND11_ZMYD8"/>
    <property type="match status" value="1"/>
</dbReference>
<feature type="region of interest" description="Disordered" evidence="14">
    <location>
        <begin position="873"/>
        <end position="1236"/>
    </location>
</feature>
<dbReference type="InterPro" id="IPR057053">
    <property type="entry name" value="MYND_ZMYND11_ZMYD8"/>
</dbReference>
<dbReference type="PROSITE" id="PS50865">
    <property type="entry name" value="ZF_MYND_2"/>
    <property type="match status" value="1"/>
</dbReference>
<evidence type="ECO:0000256" key="1">
    <source>
        <dbReference type="ARBA" id="ARBA00004123"/>
    </source>
</evidence>
<dbReference type="InterPro" id="IPR000313">
    <property type="entry name" value="PWWP_dom"/>
</dbReference>
<evidence type="ECO:0000256" key="3">
    <source>
        <dbReference type="ARBA" id="ARBA00022454"/>
    </source>
</evidence>
<feature type="compositionally biased region" description="Basic and acidic residues" evidence="14">
    <location>
        <begin position="1013"/>
        <end position="1024"/>
    </location>
</feature>
<feature type="compositionally biased region" description="Basic and acidic residues" evidence="14">
    <location>
        <begin position="1032"/>
        <end position="1051"/>
    </location>
</feature>
<sequence length="1970" mass="219034">MQSNFKRYIDQSCKILMTRALCITWQLLNERLAPTSFNTSVSLSVMEESSESHMETDVSSTTEDVPETQEVTGSIGNVEMVIVVEKVKEEEMNSEVQNEKEISLVDNSINEVSKSCVESPQMDTEVQIISIKSPAKNMEVESLSKTESPQKPVNKDLALDNEIELSAQLQQTENVDSSVKDNLQTENIDKSKSLESSPNKVQNNTISLVETMSNKVQNNPISLVESSPKKIQNNTISLVESSPNKVQNNTISLVESSPNKVQNNTVSLVESSPHKVQNNTKSLVESSPNKVQNISVEKSPMKEAPKPIQISPNKELQISESQMCPPTNEPLLVEKVLVNGKIQNSDTNAKLTDSHCKTTSSIIPIDITVERDTSDDSQIENNSIETNCSDTSEKEHNKSISRELKSLINSAKESKIISECTQLKSKTRKSRSALDNSSTSLNTSVEADKIQGIRRHSNNSQKSSCSEKSEKVAVKRSMRSQNPEFVSKVKQFLNSVTGKGNKDKDSDEDDEVEEKNTKDKGLNKDKNYHVESSVTPLKMKKVESVCSETFDSTGKLRSDSYCWRCHWVVEQSAPMPCTVCPRSFHYKCLSSSERNKINAEKSWVCPECMLILQAESSETRSQAMKKVSPSMLRDLLKYALERLMDLNGVEPFMQPVDRANFPDYDKYVVHPMDLSLMQTNIAEGRYGSTVAFLSDVQWILHNSIIFNTLYPTVQSKLTAGARALVRSCRTEMGEIEACPECYAAAHARRPTWFTDVCTTPHILLWAKLKGFPYWPAKGMSVSNAGHVDVRFFGAHDRAWVPAKDCFLYSEKDPNNFRTKRQDIIDSMHEAEQHILNISKKYGKFIYPPFKTQFNPNKLNEHLKMMIPSFEGEVRTSLKEKSNTPSTDTKEKSRSNSKSSKCSYNDGEMSENEDVNETEQPTTVASRKMADGAEIAREDEDTTTEKLEIMDVDTTSQVIESVSQKPKSTEMLSQSNKISEPSRKRRRSDLEEAVLTIIESSNNPPEPKRRKHENKQEKEKKKSEECEPSSSKEINHKPNSDDFRVDKSKKSNENTNNDEIQDKDNEPSSSTRSDPEKEVKQRVTPIRIALVQKDRRHNLRTNTAKEAMAKILNPTREKDRDKDHERNTPTKQKHSKTEKNGDKTPKEEKLTRSEKRRNSRNKSITNTPKADKNRHTSAEKKSEKIAKSENETTSSKEKPKEVKDIPKENSTSTKENNTETESLRKDKISSPKPNSEIVTSVKDRLHFDDDTSLAVIARESRTVIISNNTTGLPTISCVRSLSTTAQNTGVTITKSTSNARTSDGTMTTNSDLCLLIPTSADSVKNVKDASKLQKQRNDAESMVGRVGVRAFARMTSPEKSPNNNDNVEIEIKAEPIDVDDADRQIEKLNLMNAFRLRPVNPPAAASNLREVRINKVLVTPLNAKKTAGPKPVEVRPRAKKTFPQPKKPEDGQLNSKNSMVYIPIQPPMTQAPIRPQRIVAGPCLPKPSMASSTLTNCLVNTVTTPVMQVSSISSSPSAPALTTTSSKTMATLGPVPSSVHTVPMMTSVNGQWMFSFQPVMSVGALETSPSPPILNGVADRNNTAASLIPLPNSATQNNQQLQGPSSAGNASVQTMRPATAKTPGENNTPGEPPRLQQRPALLLLNPLDPNAPIGNIPTPSSAGPLTAKLNQNAVKLTDFFRTLLEDSLEKLDDPATQLTTARLQLEQAKWKHQTEIEEIKHNQEEKRADGSPDVKGPPPPMDNSNLRVTKLTIAEMRALFEKEKARAVAETRRAAQLEMEAAVKLAKSKQWCANCSQEAQFYCCWNTSYCDYPCQRAHWSQHFNVCAQQRQDGSNANEPPAPTETRLQAQPDNMPKNTAAPALTVGGKLAPSRVYTQDPHNVNTQKNAIIVSMVEDQSGNQTMKCLGTYKSPAPAQNMSPIILNKQIMNSEENANNKKVVSSGGYLIVGGGSNSSAVVTPTRRTHTIQYFS</sequence>
<accession>A0A8S1AEW7</accession>
<dbReference type="GO" id="GO:0003714">
    <property type="term" value="F:transcription corepressor activity"/>
    <property type="evidence" value="ECO:0007669"/>
    <property type="project" value="TreeGrafter"/>
</dbReference>
<feature type="region of interest" description="Disordered" evidence="14">
    <location>
        <begin position="1830"/>
        <end position="1853"/>
    </location>
</feature>
<feature type="compositionally biased region" description="Basic and acidic residues" evidence="14">
    <location>
        <begin position="1168"/>
        <end position="1206"/>
    </location>
</feature>